<name>X0W4B5_9ZZZZ</name>
<gene>
    <name evidence="2" type="ORF">S01H1_57339</name>
</gene>
<accession>X0W4B5</accession>
<organism evidence="2">
    <name type="scientific">marine sediment metagenome</name>
    <dbReference type="NCBI Taxonomy" id="412755"/>
    <lineage>
        <taxon>unclassified sequences</taxon>
        <taxon>metagenomes</taxon>
        <taxon>ecological metagenomes</taxon>
    </lineage>
</organism>
<dbReference type="EMBL" id="BARS01037388">
    <property type="protein sequence ID" value="GAG25699.1"/>
    <property type="molecule type" value="Genomic_DNA"/>
</dbReference>
<evidence type="ECO:0000313" key="2">
    <source>
        <dbReference type="EMBL" id="GAG25699.1"/>
    </source>
</evidence>
<comment type="caution">
    <text evidence="2">The sequence shown here is derived from an EMBL/GenBank/DDBJ whole genome shotgun (WGS) entry which is preliminary data.</text>
</comment>
<protein>
    <recommendedName>
        <fullName evidence="1">Polymerase nucleotidyl transferase domain-containing protein</fullName>
    </recommendedName>
</protein>
<feature type="domain" description="Polymerase nucleotidyl transferase" evidence="1">
    <location>
        <begin position="12"/>
        <end position="84"/>
    </location>
</feature>
<dbReference type="PANTHER" id="PTHR37030:SF1">
    <property type="entry name" value="NUCLEOTIDYLTRANSFERASE"/>
    <property type="match status" value="1"/>
</dbReference>
<proteinExistence type="predicted"/>
<dbReference type="Gene3D" id="3.30.460.10">
    <property type="entry name" value="Beta Polymerase, domain 2"/>
    <property type="match status" value="1"/>
</dbReference>
<dbReference type="CDD" id="cd05403">
    <property type="entry name" value="NT_KNTase_like"/>
    <property type="match status" value="1"/>
</dbReference>
<evidence type="ECO:0000259" key="1">
    <source>
        <dbReference type="Pfam" id="PF01909"/>
    </source>
</evidence>
<dbReference type="SUPFAM" id="SSF81301">
    <property type="entry name" value="Nucleotidyltransferase"/>
    <property type="match status" value="1"/>
</dbReference>
<dbReference type="InterPro" id="IPR002934">
    <property type="entry name" value="Polymerase_NTP_transf_dom"/>
</dbReference>
<reference evidence="2" key="1">
    <citation type="journal article" date="2014" name="Front. Microbiol.">
        <title>High frequency of phylogenetically diverse reductive dehalogenase-homologous genes in deep subseafloor sedimentary metagenomes.</title>
        <authorList>
            <person name="Kawai M."/>
            <person name="Futagami T."/>
            <person name="Toyoda A."/>
            <person name="Takaki Y."/>
            <person name="Nishi S."/>
            <person name="Hori S."/>
            <person name="Arai W."/>
            <person name="Tsubouchi T."/>
            <person name="Morono Y."/>
            <person name="Uchiyama I."/>
            <person name="Ito T."/>
            <person name="Fujiyama A."/>
            <person name="Inagaki F."/>
            <person name="Takami H."/>
        </authorList>
    </citation>
    <scope>NUCLEOTIDE SEQUENCE</scope>
    <source>
        <strain evidence="2">Expedition CK06-06</strain>
    </source>
</reference>
<dbReference type="PANTHER" id="PTHR37030">
    <property type="entry name" value="NUCLEOTIDYLTRANSFERASE"/>
    <property type="match status" value="1"/>
</dbReference>
<dbReference type="InterPro" id="IPR043519">
    <property type="entry name" value="NT_sf"/>
</dbReference>
<dbReference type="AlphaFoldDB" id="X0W4B5"/>
<dbReference type="Pfam" id="PF01909">
    <property type="entry name" value="NTP_transf_2"/>
    <property type="match status" value="1"/>
</dbReference>
<sequence length="106" mass="11752">MAIDQELIDEIVRRILTVSRPSRVILFGSAAAGEMTRDSDIDLLVVEDEPGHTRKRSVEVRDALGSVGYPIDVFVITTERFERTKNVIGGIAYPANKYGRAIYEAA</sequence>
<dbReference type="GO" id="GO:0016779">
    <property type="term" value="F:nucleotidyltransferase activity"/>
    <property type="evidence" value="ECO:0007669"/>
    <property type="project" value="InterPro"/>
</dbReference>